<evidence type="ECO:0000256" key="1">
    <source>
        <dbReference type="SAM" id="MobiDB-lite"/>
    </source>
</evidence>
<feature type="region of interest" description="Disordered" evidence="1">
    <location>
        <begin position="1727"/>
        <end position="1760"/>
    </location>
</feature>
<comment type="caution">
    <text evidence="4">The sequence shown here is derived from an EMBL/GenBank/DDBJ whole genome shotgun (WGS) entry which is preliminary data.</text>
</comment>
<keyword evidence="5" id="KW-1185">Reference proteome</keyword>
<dbReference type="SUPFAM" id="SSF55073">
    <property type="entry name" value="Nucleotide cyclase"/>
    <property type="match status" value="2"/>
</dbReference>
<feature type="region of interest" description="Disordered" evidence="1">
    <location>
        <begin position="422"/>
        <end position="471"/>
    </location>
</feature>
<feature type="compositionally biased region" description="Acidic residues" evidence="1">
    <location>
        <begin position="1266"/>
        <end position="1288"/>
    </location>
</feature>
<feature type="compositionally biased region" description="Low complexity" evidence="1">
    <location>
        <begin position="1698"/>
        <end position="1709"/>
    </location>
</feature>
<feature type="region of interest" description="Disordered" evidence="1">
    <location>
        <begin position="1541"/>
        <end position="1579"/>
    </location>
</feature>
<evidence type="ECO:0000259" key="3">
    <source>
        <dbReference type="PROSITE" id="PS50125"/>
    </source>
</evidence>
<feature type="domain" description="Guanylate cyclase" evidence="3">
    <location>
        <begin position="882"/>
        <end position="940"/>
    </location>
</feature>
<sequence length="2072" mass="211265">MTRLSSRAGAGLMPSRALALALVVMGIAAAALGPKMAQAAEPAAAAASGGECVSGLVDALTLQINDVMARAGVVIPDVRSYVAAPLVAFNSCISTVTANSGGEPEPKVVEWMLYPGWQGGAIFDIMRIAGIVLSNLKRYNFLHPDMLPPPSALTTPDDFTQQLRKPKVNYTLISQDLSGMSMTDFLTNPDVHLDRLSSLPVFHDLPENFCVDPLTPRGPLHPRTFLLTVYRADVLSALAAEGLVPDPLVALSEWVDLLSLMDTYAGLVRRQQQDPTSLPPRLPTLPPFPVCINTDTLCGRQTDVLSAIAASVIQTRGNDQGYFLDLSPRPPAVAPLFNTTGWRYAAGMLAALLRHNPSPEAAAAAAAAMGVLDGEGGPSCHGISQVFTSGQCLLTVEFDSVLVLGTSVPPISQPGQIGVAPLPGSRLVAPPQPGYTPASSRSAPAGVASDSGDGGGSGSGSSSSSSRGAKYGLDERGLVPCTEELCATSHNHDLLYLQPTVESAEAAAAASDSAWSRNRIGTDTERTTMGDSLLQAFARREQEAAARVRSNPGKAVMPPLVNRAPYSVILDWAFNVRYKGLGVDTASLGDMVAMQQWSVSGLDGFRARRQGAVDGLRQRLGFATDVGASQEHACNGYATEDWWRLLAPSQRLITNTSSSSSTARPPAAGRRLLLSDGAAAGPGAPRNLSYLYADWAESGASLAASAGSGDAAGLGGHLYRALWHALHSPNLAADMRSPVVINFFRYGIDHGSMLLLPSNGSNSSSSNNNSSGGADVSAAVDEALALMDRVWRMATAALGGSVVRAAYEASIAAPDWQAPPGDSRKGDNVSTIAISTVVAVCAASVLLVLAIMAAQALRRRRHKRNRDVWGRVLAPRAGPDTTLLVTDVQNSTVLWEGLPVSVMDIVLKLHHGIIRSVLSEYDGYESATEGDSFIVAFTSPSAALDFATSCQVALIKADWPPALLDHPDGAPLLVLSPHDPRDAENATAALAALGLLPSCRMSSRRLMPSASGVAARVGFGGRASSRKSVVGTGSPASSRGGNRVSAAGGHGPFATASAARRLSAPGSVGGQLMSPALLPQPSQRASAGRDRGALPTGVRSAEVPFSFTTSSLGLVSSTTGLDCGVGVGGVGGSGKLSGPHDHLTGAGAPAEPAGARPVSANGIMARFALRAPAGVNSSGGAAAAAGPVWVSGDGGGGAGSGAGDALGCCSCAWRDMMAAAFPVLPLDTPEGRRLAMLIGASGREPRAGEEGGSASHSRGKEKGGDSDAELEEEGEQEEEEEEEEEDEGALAQPAGVRRAATGLEDVMRGSAAAMHVEGWEPGATAPCVHLPDGRLALVAFRGLRVRMGLHTGLDDPEAVSFNKVASAYAYKGPFAEMAKLVSDAAHGGLITLSGEAFSRLRNTKAATTTAKDKAAAKAHHEEAAAAYAGDEEEGGAVGSAGSGGSAMLASFLRRARRVLGLRREQTAAAAAAADAALRGAIVVFAGRHVLAEPVAPPLHAAPPPLQPPPLCASSAAGRGLSSTTAAAGSGTVRKSPVGVPDAGAFMPAGPVAEASSTSREPSAAALEAPPQPASAPQAAPAAGCYSLAGTAAAAGGGAAAAGASLLDGVRADDRHAGAGFGGFSRAAALAAPLSPTSAQPVPEVAGTAAEAGLAPLPLCLARLASNRQQPFLQHRSQSPPQPHRLHACAGISDDARGPGPSSYPQAQPQPSNLAAMLAEALAEAASATASAIGSPKQRHEDADDPEVQAPPSNGSGHAIPARLRIRQRAGGGSGGGRLPRLGPTKRRSQELLTSIMPECAQAVFIAAHPALVCRLALAAPLRVVKQCALGSLAAPVRYVTVAFMKVAGASTLLSDLPGPAARGLDAFQRLALGLLAVAGGYAVEAGDGLVLAAFGSAVAAVGWAADCVAALRRYPWEEALLAHELCAEELAPGGAVAAVASSPDTPTATLTGGWGLPGAGGGGGSFTLRRQLSVLMQTGPRVKCGLDVGEVTHTLTEASGRLSYRGRPMNRAARIAGICAAGQVLVSGDTWAAAAGEDERLLERYCGVSLGRMALKGLAHPIEVVEVVPEEA</sequence>
<accession>A0A835SU71</accession>
<keyword evidence="2" id="KW-0732">Signal</keyword>
<feature type="signal peptide" evidence="2">
    <location>
        <begin position="1"/>
        <end position="39"/>
    </location>
</feature>
<dbReference type="InterPro" id="IPR029787">
    <property type="entry name" value="Nucleotide_cyclase"/>
</dbReference>
<feature type="chain" id="PRO_5032846143" description="Guanylate cyclase domain-containing protein" evidence="2">
    <location>
        <begin position="40"/>
        <end position="2072"/>
    </location>
</feature>
<dbReference type="PANTHER" id="PTHR43081:SF1">
    <property type="entry name" value="ADENYLATE CYCLASE, TERMINAL-DIFFERENTIATION SPECIFIC"/>
    <property type="match status" value="1"/>
</dbReference>
<evidence type="ECO:0000313" key="4">
    <source>
        <dbReference type="EMBL" id="KAG2433417.1"/>
    </source>
</evidence>
<evidence type="ECO:0000256" key="2">
    <source>
        <dbReference type="SAM" id="SignalP"/>
    </source>
</evidence>
<dbReference type="InterPro" id="IPR001054">
    <property type="entry name" value="A/G_cyclase"/>
</dbReference>
<feature type="region of interest" description="Disordered" evidence="1">
    <location>
        <begin position="1670"/>
        <end position="1709"/>
    </location>
</feature>
<dbReference type="Proteomes" id="UP000650467">
    <property type="component" value="Unassembled WGS sequence"/>
</dbReference>
<name>A0A835SU71_CHLIN</name>
<dbReference type="Gene3D" id="3.30.70.1230">
    <property type="entry name" value="Nucleotide cyclase"/>
    <property type="match status" value="3"/>
</dbReference>
<feature type="region of interest" description="Disordered" evidence="1">
    <location>
        <begin position="1240"/>
        <end position="1295"/>
    </location>
</feature>
<reference evidence="4" key="1">
    <citation type="journal article" date="2020" name="bioRxiv">
        <title>Comparative genomics of Chlamydomonas.</title>
        <authorList>
            <person name="Craig R.J."/>
            <person name="Hasan A.R."/>
            <person name="Ness R.W."/>
            <person name="Keightley P.D."/>
        </authorList>
    </citation>
    <scope>NUCLEOTIDE SEQUENCE</scope>
    <source>
        <strain evidence="4">SAG 7.73</strain>
    </source>
</reference>
<proteinExistence type="predicted"/>
<dbReference type="PANTHER" id="PTHR43081">
    <property type="entry name" value="ADENYLATE CYCLASE, TERMINAL-DIFFERENTIATION SPECIFIC-RELATED"/>
    <property type="match status" value="1"/>
</dbReference>
<organism evidence="4 5">
    <name type="scientific">Chlamydomonas incerta</name>
    <dbReference type="NCBI Taxonomy" id="51695"/>
    <lineage>
        <taxon>Eukaryota</taxon>
        <taxon>Viridiplantae</taxon>
        <taxon>Chlorophyta</taxon>
        <taxon>core chlorophytes</taxon>
        <taxon>Chlorophyceae</taxon>
        <taxon>CS clade</taxon>
        <taxon>Chlamydomonadales</taxon>
        <taxon>Chlamydomonadaceae</taxon>
        <taxon>Chlamydomonas</taxon>
    </lineage>
</organism>
<dbReference type="EMBL" id="JAEHOC010000019">
    <property type="protein sequence ID" value="KAG2433417.1"/>
    <property type="molecule type" value="Genomic_DNA"/>
</dbReference>
<dbReference type="OrthoDB" id="544542at2759"/>
<evidence type="ECO:0000313" key="5">
    <source>
        <dbReference type="Proteomes" id="UP000650467"/>
    </source>
</evidence>
<gene>
    <name evidence="4" type="ORF">HXX76_008475</name>
</gene>
<dbReference type="InterPro" id="IPR050697">
    <property type="entry name" value="Adenylyl/Guanylyl_Cyclase_3/4"/>
</dbReference>
<feature type="compositionally biased region" description="Low complexity" evidence="1">
    <location>
        <begin position="1560"/>
        <end position="1579"/>
    </location>
</feature>
<dbReference type="PROSITE" id="PS50125">
    <property type="entry name" value="GUANYLATE_CYCLASE_2"/>
    <property type="match status" value="1"/>
</dbReference>
<dbReference type="GO" id="GO:0035556">
    <property type="term" value="P:intracellular signal transduction"/>
    <property type="evidence" value="ECO:0007669"/>
    <property type="project" value="InterPro"/>
</dbReference>
<protein>
    <recommendedName>
        <fullName evidence="3">Guanylate cyclase domain-containing protein</fullName>
    </recommendedName>
</protein>
<dbReference type="GO" id="GO:0009190">
    <property type="term" value="P:cyclic nucleotide biosynthetic process"/>
    <property type="evidence" value="ECO:0007669"/>
    <property type="project" value="InterPro"/>
</dbReference>
<feature type="region of interest" description="Disordered" evidence="1">
    <location>
        <begin position="1024"/>
        <end position="1096"/>
    </location>
</feature>